<proteinExistence type="predicted"/>
<dbReference type="Proteomes" id="UP000236754">
    <property type="component" value="Unassembled WGS sequence"/>
</dbReference>
<reference evidence="5 6" key="1">
    <citation type="submission" date="2016-10" db="EMBL/GenBank/DDBJ databases">
        <authorList>
            <person name="de Groot N.N."/>
        </authorList>
    </citation>
    <scope>NUCLEOTIDE SEQUENCE [LARGE SCALE GENOMIC DNA]</scope>
    <source>
        <strain evidence="5 6">CGMCC 4.2023</strain>
    </source>
</reference>
<organism evidence="5 6">
    <name type="scientific">Actinacidiphila yanglinensis</name>
    <dbReference type="NCBI Taxonomy" id="310779"/>
    <lineage>
        <taxon>Bacteria</taxon>
        <taxon>Bacillati</taxon>
        <taxon>Actinomycetota</taxon>
        <taxon>Actinomycetes</taxon>
        <taxon>Kitasatosporales</taxon>
        <taxon>Streptomycetaceae</taxon>
        <taxon>Actinacidiphila</taxon>
    </lineage>
</organism>
<feature type="domain" description="HTH lacI-type" evidence="4">
    <location>
        <begin position="4"/>
        <end position="58"/>
    </location>
</feature>
<dbReference type="RefSeq" id="WP_103887234.1">
    <property type="nucleotide sequence ID" value="NZ_FNVU01000008.1"/>
</dbReference>
<evidence type="ECO:0000256" key="3">
    <source>
        <dbReference type="ARBA" id="ARBA00023163"/>
    </source>
</evidence>
<dbReference type="GO" id="GO:0000976">
    <property type="term" value="F:transcription cis-regulatory region binding"/>
    <property type="evidence" value="ECO:0007669"/>
    <property type="project" value="TreeGrafter"/>
</dbReference>
<dbReference type="PROSITE" id="PS50932">
    <property type="entry name" value="HTH_LACI_2"/>
    <property type="match status" value="1"/>
</dbReference>
<evidence type="ECO:0000256" key="2">
    <source>
        <dbReference type="ARBA" id="ARBA00023125"/>
    </source>
</evidence>
<sequence length="343" mass="37130">MAKLTIRDIARLSGLSKSTVSLVLNNSPKVDPETRRRVLAVMRRNNYVPSFAATALAKGNTGLIGMIVPGLTWRFMADINYGVAKVVEDTKYEIVLFTSTNERDYGGAIDRVLSSGLCAGLLVVAHDQRQLERLVDLHRSGLVVVLIDTLGAESDLPAVGVDNHTGGLLAARHLIELGHRRIASMLGPLNHAYVQERLRGVRDALREAGLAPDPALEVETDFDEALVRSRTRELLELPPGRRPTALFAYHDSAAFAVLDELAQAGVRVPQEVSVVGFDDIDAAAHVRPALTTVRQPFARMSERAADILLATLDHPDSDGTPQRLVLPTELVVRDSTGPAPADA</sequence>
<gene>
    <name evidence="5" type="ORF">SAMN05216223_108126</name>
</gene>
<dbReference type="InterPro" id="IPR000843">
    <property type="entry name" value="HTH_LacI"/>
</dbReference>
<dbReference type="Gene3D" id="3.40.50.2300">
    <property type="match status" value="2"/>
</dbReference>
<dbReference type="PANTHER" id="PTHR30146:SF109">
    <property type="entry name" value="HTH-TYPE TRANSCRIPTIONAL REGULATOR GALS"/>
    <property type="match status" value="1"/>
</dbReference>
<dbReference type="SMART" id="SM00354">
    <property type="entry name" value="HTH_LACI"/>
    <property type="match status" value="1"/>
</dbReference>
<accession>A0A1H6C8W7</accession>
<dbReference type="InterPro" id="IPR028082">
    <property type="entry name" value="Peripla_BP_I"/>
</dbReference>
<dbReference type="SUPFAM" id="SSF53822">
    <property type="entry name" value="Periplasmic binding protein-like I"/>
    <property type="match status" value="1"/>
</dbReference>
<evidence type="ECO:0000256" key="1">
    <source>
        <dbReference type="ARBA" id="ARBA00023015"/>
    </source>
</evidence>
<dbReference type="PANTHER" id="PTHR30146">
    <property type="entry name" value="LACI-RELATED TRANSCRIPTIONAL REPRESSOR"/>
    <property type="match status" value="1"/>
</dbReference>
<dbReference type="CDD" id="cd01392">
    <property type="entry name" value="HTH_LacI"/>
    <property type="match status" value="1"/>
</dbReference>
<dbReference type="AlphaFoldDB" id="A0A1H6C8W7"/>
<keyword evidence="1" id="KW-0805">Transcription regulation</keyword>
<dbReference type="Pfam" id="PF13377">
    <property type="entry name" value="Peripla_BP_3"/>
    <property type="match status" value="1"/>
</dbReference>
<keyword evidence="3" id="KW-0804">Transcription</keyword>
<dbReference type="InterPro" id="IPR010982">
    <property type="entry name" value="Lambda_DNA-bd_dom_sf"/>
</dbReference>
<dbReference type="EMBL" id="FNVU01000008">
    <property type="protein sequence ID" value="SEG68816.1"/>
    <property type="molecule type" value="Genomic_DNA"/>
</dbReference>
<dbReference type="CDD" id="cd06267">
    <property type="entry name" value="PBP1_LacI_sugar_binding-like"/>
    <property type="match status" value="1"/>
</dbReference>
<protein>
    <submittedName>
        <fullName evidence="5">Transcriptional regulator, LacI family</fullName>
    </submittedName>
</protein>
<dbReference type="OrthoDB" id="3510266at2"/>
<keyword evidence="2" id="KW-0238">DNA-binding</keyword>
<dbReference type="GO" id="GO:0003700">
    <property type="term" value="F:DNA-binding transcription factor activity"/>
    <property type="evidence" value="ECO:0007669"/>
    <property type="project" value="TreeGrafter"/>
</dbReference>
<dbReference type="Gene3D" id="1.10.260.40">
    <property type="entry name" value="lambda repressor-like DNA-binding domains"/>
    <property type="match status" value="1"/>
</dbReference>
<evidence type="ECO:0000313" key="5">
    <source>
        <dbReference type="EMBL" id="SEG68816.1"/>
    </source>
</evidence>
<name>A0A1H6C8W7_9ACTN</name>
<evidence type="ECO:0000259" key="4">
    <source>
        <dbReference type="PROSITE" id="PS50932"/>
    </source>
</evidence>
<dbReference type="InterPro" id="IPR046335">
    <property type="entry name" value="LacI/GalR-like_sensor"/>
</dbReference>
<dbReference type="Pfam" id="PF00356">
    <property type="entry name" value="LacI"/>
    <property type="match status" value="1"/>
</dbReference>
<dbReference type="SUPFAM" id="SSF47413">
    <property type="entry name" value="lambda repressor-like DNA-binding domains"/>
    <property type="match status" value="1"/>
</dbReference>
<keyword evidence="6" id="KW-1185">Reference proteome</keyword>
<evidence type="ECO:0000313" key="6">
    <source>
        <dbReference type="Proteomes" id="UP000236754"/>
    </source>
</evidence>